<sequence>MLHSSCATLCFHIPLCWALIFRLRFGYIGAALAISLSYWLNVIFQVCYMKYSSASMQENMGCVLKGCSTELEDILHYYSPSVIYCS</sequence>
<proteinExistence type="predicted"/>
<evidence type="ECO:0000313" key="2">
    <source>
        <dbReference type="Proteomes" id="UP000828941"/>
    </source>
</evidence>
<dbReference type="Proteomes" id="UP000828941">
    <property type="component" value="Chromosome 2"/>
</dbReference>
<reference evidence="1 2" key="1">
    <citation type="journal article" date="2022" name="DNA Res.">
        <title>Chromosomal-level genome assembly of the orchid tree Bauhinia variegata (Leguminosae; Cercidoideae) supports the allotetraploid origin hypothesis of Bauhinia.</title>
        <authorList>
            <person name="Zhong Y."/>
            <person name="Chen Y."/>
            <person name="Zheng D."/>
            <person name="Pang J."/>
            <person name="Liu Y."/>
            <person name="Luo S."/>
            <person name="Meng S."/>
            <person name="Qian L."/>
            <person name="Wei D."/>
            <person name="Dai S."/>
            <person name="Zhou R."/>
        </authorList>
    </citation>
    <scope>NUCLEOTIDE SEQUENCE [LARGE SCALE GENOMIC DNA]</scope>
    <source>
        <strain evidence="1">BV-YZ2020</strain>
    </source>
</reference>
<organism evidence="1 2">
    <name type="scientific">Bauhinia variegata</name>
    <name type="common">Purple orchid tree</name>
    <name type="synonym">Phanera variegata</name>
    <dbReference type="NCBI Taxonomy" id="167791"/>
    <lineage>
        <taxon>Eukaryota</taxon>
        <taxon>Viridiplantae</taxon>
        <taxon>Streptophyta</taxon>
        <taxon>Embryophyta</taxon>
        <taxon>Tracheophyta</taxon>
        <taxon>Spermatophyta</taxon>
        <taxon>Magnoliopsida</taxon>
        <taxon>eudicotyledons</taxon>
        <taxon>Gunneridae</taxon>
        <taxon>Pentapetalae</taxon>
        <taxon>rosids</taxon>
        <taxon>fabids</taxon>
        <taxon>Fabales</taxon>
        <taxon>Fabaceae</taxon>
        <taxon>Cercidoideae</taxon>
        <taxon>Cercideae</taxon>
        <taxon>Bauhiniinae</taxon>
        <taxon>Bauhinia</taxon>
    </lineage>
</organism>
<dbReference type="EMBL" id="CM039427">
    <property type="protein sequence ID" value="KAI4354038.1"/>
    <property type="molecule type" value="Genomic_DNA"/>
</dbReference>
<keyword evidence="2" id="KW-1185">Reference proteome</keyword>
<name>A0ACB9PZR0_BAUVA</name>
<evidence type="ECO:0000313" key="1">
    <source>
        <dbReference type="EMBL" id="KAI4354038.1"/>
    </source>
</evidence>
<comment type="caution">
    <text evidence="1">The sequence shown here is derived from an EMBL/GenBank/DDBJ whole genome shotgun (WGS) entry which is preliminary data.</text>
</comment>
<gene>
    <name evidence="1" type="ORF">L6164_002938</name>
</gene>
<protein>
    <submittedName>
        <fullName evidence="1">Uncharacterized protein</fullName>
    </submittedName>
</protein>
<accession>A0ACB9PZR0</accession>